<dbReference type="KEGG" id="vg:55004059"/>
<dbReference type="RefSeq" id="YP_009812984.1">
    <property type="nucleotide sequence ID" value="NC_048073.1"/>
</dbReference>
<protein>
    <submittedName>
        <fullName evidence="1">Uncharacterized protein</fullName>
    </submittedName>
</protein>
<keyword evidence="2" id="KW-1185">Reference proteome</keyword>
<evidence type="ECO:0000313" key="1">
    <source>
        <dbReference type="EMBL" id="AYD85447.1"/>
    </source>
</evidence>
<organism evidence="1 2">
    <name type="scientific">Escherichia phage FEC19</name>
    <dbReference type="NCBI Taxonomy" id="2315486"/>
    <lineage>
        <taxon>Viruses</taxon>
        <taxon>Duplodnaviria</taxon>
        <taxon>Heunggongvirae</taxon>
        <taxon>Uroviricota</taxon>
        <taxon>Caudoviricetes</taxon>
        <taxon>Lindbergviridae</taxon>
        <taxon>Wifcevirus</taxon>
        <taxon>Wifcevirus FEC19</taxon>
    </lineage>
</organism>
<dbReference type="EMBL" id="MH816966">
    <property type="protein sequence ID" value="AYD85447.1"/>
    <property type="molecule type" value="Genomic_DNA"/>
</dbReference>
<proteinExistence type="predicted"/>
<dbReference type="GeneID" id="55004059"/>
<sequence length="115" mass="12924">MAHVKDEVLFGAEIKKRVREMAGEEIMKPLRKGFDHINGVSGTKEMGVLVKDIRIGDVMVIDRQARVVIQVQPNDDEGCVLLKLKKLSSSPAKAVIKKVWPEGLRKLIRRPVENV</sequence>
<reference evidence="1 2" key="1">
    <citation type="submission" date="2018-08" db="EMBL/GenBank/DDBJ databases">
        <title>Characterization and Complete Genome Sequence Analysis of a Lytic Bacteriophage FEC19 infecting Escherichia coli O157:H7.</title>
        <authorList>
            <person name="Fan C."/>
            <person name="Zhao C."/>
            <person name="Tie D."/>
            <person name="Sun Y."/>
        </authorList>
    </citation>
    <scope>NUCLEOTIDE SEQUENCE [LARGE SCALE GENOMIC DNA]</scope>
</reference>
<evidence type="ECO:0000313" key="2">
    <source>
        <dbReference type="Proteomes" id="UP000268320"/>
    </source>
</evidence>
<accession>A0A386KMJ9</accession>
<name>A0A386KMJ9_9CAUD</name>
<dbReference type="Proteomes" id="UP000268320">
    <property type="component" value="Genome"/>
</dbReference>